<sequence length="53" mass="5735">MTVSMLFMLALFATCGDPSFPFLLTYHAQVTLSPRLITKARGASKGSLCSCCF</sequence>
<feature type="chain" id="PRO_5018324345" evidence="1">
    <location>
        <begin position="17"/>
        <end position="53"/>
    </location>
</feature>
<evidence type="ECO:0000256" key="1">
    <source>
        <dbReference type="SAM" id="SignalP"/>
    </source>
</evidence>
<dbReference type="EMBL" id="LR031873">
    <property type="protein sequence ID" value="VDD13120.1"/>
    <property type="molecule type" value="Genomic_DNA"/>
</dbReference>
<gene>
    <name evidence="2" type="ORF">BOLC4T26991H</name>
</gene>
<dbReference type="AlphaFoldDB" id="A0A3P6CFD8"/>
<organism evidence="2">
    <name type="scientific">Brassica oleracea</name>
    <name type="common">Wild cabbage</name>
    <dbReference type="NCBI Taxonomy" id="3712"/>
    <lineage>
        <taxon>Eukaryota</taxon>
        <taxon>Viridiplantae</taxon>
        <taxon>Streptophyta</taxon>
        <taxon>Embryophyta</taxon>
        <taxon>Tracheophyta</taxon>
        <taxon>Spermatophyta</taxon>
        <taxon>Magnoliopsida</taxon>
        <taxon>eudicotyledons</taxon>
        <taxon>Gunneridae</taxon>
        <taxon>Pentapetalae</taxon>
        <taxon>rosids</taxon>
        <taxon>malvids</taxon>
        <taxon>Brassicales</taxon>
        <taxon>Brassicaceae</taxon>
        <taxon>Brassiceae</taxon>
        <taxon>Brassica</taxon>
    </lineage>
</organism>
<keyword evidence="1" id="KW-0732">Signal</keyword>
<evidence type="ECO:0000313" key="2">
    <source>
        <dbReference type="EMBL" id="VDD13120.1"/>
    </source>
</evidence>
<feature type="signal peptide" evidence="1">
    <location>
        <begin position="1"/>
        <end position="16"/>
    </location>
</feature>
<proteinExistence type="predicted"/>
<protein>
    <submittedName>
        <fullName evidence="2">Uncharacterized protein</fullName>
    </submittedName>
</protein>
<name>A0A3P6CFD8_BRAOL</name>
<reference evidence="2" key="1">
    <citation type="submission" date="2018-11" db="EMBL/GenBank/DDBJ databases">
        <authorList>
            <consortium name="Genoscope - CEA"/>
            <person name="William W."/>
        </authorList>
    </citation>
    <scope>NUCLEOTIDE SEQUENCE</scope>
</reference>
<accession>A0A3P6CFD8</accession>